<sequence>MKWPFLPYKGRWQGSFSELQAMETLKKKVLEEQNPATNFISILTECFRSYGSNPGMPAYSFMVKYLLQKKLHSHLPPILDHLEMSGRIDVPENFFINLIQEYGKTNMIQEAVNIFLRIPKFRCSPSALSLNSVLSILCKKNEGLELVHDVLLKAPELNIRLEASSFLILIRALCRIGRVGFAIELLSIMQQLHEYIPDSRFYSLILRALCKHSTPMGVMKFLEDMQNAGVVPSTLEYNNVINFLVSNGQLKDAYSILNRMKVEGKRPDIISYTAILNGFILANDFCDAEEVFDEMLVMGIVPDVFTCNTYISGLCKQDDFGKAYGMVVCMEKAGCKPDTETFNTLMDGYTKAGENMQAKKVMSEMLEKGYHANSRTYAILIDGFLTEHKVVESCQVLMKMLSTGLIPNSVTFNAVICCLCQKNLLSEGIQVLEEMASRSVIPDESTWGTILSAINLSCGEIAIHLEEMDLNC</sequence>
<proteinExistence type="predicted"/>
<dbReference type="Pfam" id="PF13041">
    <property type="entry name" value="PPR_2"/>
    <property type="match status" value="3"/>
</dbReference>
<feature type="repeat" description="PPR" evidence="2">
    <location>
        <begin position="268"/>
        <end position="302"/>
    </location>
</feature>
<feature type="repeat" description="PPR" evidence="2">
    <location>
        <begin position="408"/>
        <end position="442"/>
    </location>
</feature>
<dbReference type="AlphaFoldDB" id="A0A9D5CNA2"/>
<dbReference type="EMBL" id="JAGGNH010000004">
    <property type="protein sequence ID" value="KAJ0975522.1"/>
    <property type="molecule type" value="Genomic_DNA"/>
</dbReference>
<keyword evidence="1" id="KW-0677">Repeat</keyword>
<dbReference type="InterPro" id="IPR051114">
    <property type="entry name" value="Mito_RNA_Proc_CCM1"/>
</dbReference>
<feature type="repeat" description="PPR" evidence="2">
    <location>
        <begin position="338"/>
        <end position="372"/>
    </location>
</feature>
<evidence type="ECO:0000256" key="2">
    <source>
        <dbReference type="PROSITE-ProRule" id="PRU00708"/>
    </source>
</evidence>
<evidence type="ECO:0000313" key="4">
    <source>
        <dbReference type="Proteomes" id="UP001085076"/>
    </source>
</evidence>
<dbReference type="OrthoDB" id="185373at2759"/>
<dbReference type="NCBIfam" id="TIGR00756">
    <property type="entry name" value="PPR"/>
    <property type="match status" value="6"/>
</dbReference>
<dbReference type="PANTHER" id="PTHR47934">
    <property type="entry name" value="PENTATRICOPEPTIDE REPEAT-CONTAINING PROTEIN PET309, MITOCHONDRIAL"/>
    <property type="match status" value="1"/>
</dbReference>
<evidence type="ECO:0000256" key="1">
    <source>
        <dbReference type="ARBA" id="ARBA00022737"/>
    </source>
</evidence>
<reference evidence="3" key="2">
    <citation type="journal article" date="2022" name="Hortic Res">
        <title>The genome of Dioscorea zingiberensis sheds light on the biosynthesis, origin and evolution of the medicinally important diosgenin saponins.</title>
        <authorList>
            <person name="Li Y."/>
            <person name="Tan C."/>
            <person name="Li Z."/>
            <person name="Guo J."/>
            <person name="Li S."/>
            <person name="Chen X."/>
            <person name="Wang C."/>
            <person name="Dai X."/>
            <person name="Yang H."/>
            <person name="Song W."/>
            <person name="Hou L."/>
            <person name="Xu J."/>
            <person name="Tong Z."/>
            <person name="Xu A."/>
            <person name="Yuan X."/>
            <person name="Wang W."/>
            <person name="Yang Q."/>
            <person name="Chen L."/>
            <person name="Sun Z."/>
            <person name="Wang K."/>
            <person name="Pan B."/>
            <person name="Chen J."/>
            <person name="Bao Y."/>
            <person name="Liu F."/>
            <person name="Qi X."/>
            <person name="Gang D.R."/>
            <person name="Wen J."/>
            <person name="Li J."/>
        </authorList>
    </citation>
    <scope>NUCLEOTIDE SEQUENCE</scope>
    <source>
        <strain evidence="3">Dzin_1.0</strain>
    </source>
</reference>
<feature type="repeat" description="PPR" evidence="2">
    <location>
        <begin position="373"/>
        <end position="407"/>
    </location>
</feature>
<dbReference type="PROSITE" id="PS51375">
    <property type="entry name" value="PPR"/>
    <property type="match status" value="7"/>
</dbReference>
<gene>
    <name evidence="3" type="ORF">J5N97_017487</name>
</gene>
<comment type="caution">
    <text evidence="3">The sequence shown here is derived from an EMBL/GenBank/DDBJ whole genome shotgun (WGS) entry which is preliminary data.</text>
</comment>
<dbReference type="GO" id="GO:0006396">
    <property type="term" value="P:RNA processing"/>
    <property type="evidence" value="ECO:0007669"/>
    <property type="project" value="TreeGrafter"/>
</dbReference>
<dbReference type="GO" id="GO:0007005">
    <property type="term" value="P:mitochondrion organization"/>
    <property type="evidence" value="ECO:0007669"/>
    <property type="project" value="TreeGrafter"/>
</dbReference>
<keyword evidence="4" id="KW-1185">Reference proteome</keyword>
<dbReference type="InterPro" id="IPR002885">
    <property type="entry name" value="PPR_rpt"/>
</dbReference>
<evidence type="ECO:0008006" key="5">
    <source>
        <dbReference type="Google" id="ProtNLM"/>
    </source>
</evidence>
<dbReference type="Gene3D" id="1.25.40.10">
    <property type="entry name" value="Tetratricopeptide repeat domain"/>
    <property type="match status" value="3"/>
</dbReference>
<organism evidence="3 4">
    <name type="scientific">Dioscorea zingiberensis</name>
    <dbReference type="NCBI Taxonomy" id="325984"/>
    <lineage>
        <taxon>Eukaryota</taxon>
        <taxon>Viridiplantae</taxon>
        <taxon>Streptophyta</taxon>
        <taxon>Embryophyta</taxon>
        <taxon>Tracheophyta</taxon>
        <taxon>Spermatophyta</taxon>
        <taxon>Magnoliopsida</taxon>
        <taxon>Liliopsida</taxon>
        <taxon>Dioscoreales</taxon>
        <taxon>Dioscoreaceae</taxon>
        <taxon>Dioscorea</taxon>
    </lineage>
</organism>
<dbReference type="GO" id="GO:0005739">
    <property type="term" value="C:mitochondrion"/>
    <property type="evidence" value="ECO:0007669"/>
    <property type="project" value="TreeGrafter"/>
</dbReference>
<dbReference type="Pfam" id="PF01535">
    <property type="entry name" value="PPR"/>
    <property type="match status" value="2"/>
</dbReference>
<dbReference type="PANTHER" id="PTHR47934:SF6">
    <property type="entry name" value="MITOCHONDRIAL GROUP I INTRON SPLICING FACTOR CCM1-RELATED"/>
    <property type="match status" value="1"/>
</dbReference>
<feature type="repeat" description="PPR" evidence="2">
    <location>
        <begin position="233"/>
        <end position="267"/>
    </location>
</feature>
<dbReference type="InterPro" id="IPR011990">
    <property type="entry name" value="TPR-like_helical_dom_sf"/>
</dbReference>
<protein>
    <recommendedName>
        <fullName evidence="5">Pentatricopeptide repeat-containing protein</fullName>
    </recommendedName>
</protein>
<accession>A0A9D5CNA2</accession>
<evidence type="ECO:0000313" key="3">
    <source>
        <dbReference type="EMBL" id="KAJ0975522.1"/>
    </source>
</evidence>
<reference evidence="3" key="1">
    <citation type="submission" date="2021-03" db="EMBL/GenBank/DDBJ databases">
        <authorList>
            <person name="Li Z."/>
            <person name="Yang C."/>
        </authorList>
    </citation>
    <scope>NUCLEOTIDE SEQUENCE</scope>
    <source>
        <strain evidence="3">Dzin_1.0</strain>
        <tissue evidence="3">Leaf</tissue>
    </source>
</reference>
<dbReference type="Proteomes" id="UP001085076">
    <property type="component" value="Miscellaneous, Linkage group lg04"/>
</dbReference>
<feature type="repeat" description="PPR" evidence="2">
    <location>
        <begin position="303"/>
        <end position="337"/>
    </location>
</feature>
<feature type="repeat" description="PPR" evidence="2">
    <location>
        <begin position="198"/>
        <end position="232"/>
    </location>
</feature>
<name>A0A9D5CNA2_9LILI</name>
<dbReference type="GO" id="GO:0003729">
    <property type="term" value="F:mRNA binding"/>
    <property type="evidence" value="ECO:0007669"/>
    <property type="project" value="TreeGrafter"/>
</dbReference>